<feature type="domain" description="N,N-dimethylformamidase alpha subunit" evidence="5">
    <location>
        <begin position="524"/>
        <end position="624"/>
    </location>
</feature>
<evidence type="ECO:0000259" key="4">
    <source>
        <dbReference type="Pfam" id="PF21986"/>
    </source>
</evidence>
<dbReference type="InterPro" id="IPR036928">
    <property type="entry name" value="AS_sf"/>
</dbReference>
<dbReference type="Gene3D" id="1.20.58.1700">
    <property type="match status" value="1"/>
</dbReference>
<feature type="compositionally biased region" description="Polar residues" evidence="1">
    <location>
        <begin position="492"/>
        <end position="502"/>
    </location>
</feature>
<dbReference type="Pfam" id="PF20254">
    <property type="entry name" value="DMFA2_C"/>
    <property type="match status" value="1"/>
</dbReference>
<name>A0ABP7AU11_9ACTN</name>
<dbReference type="InterPro" id="IPR023631">
    <property type="entry name" value="Amidase_dom"/>
</dbReference>
<gene>
    <name evidence="6" type="ORF">GCM10022223_69110</name>
</gene>
<reference evidence="7" key="1">
    <citation type="journal article" date="2019" name="Int. J. Syst. Evol. Microbiol.">
        <title>The Global Catalogue of Microorganisms (GCM) 10K type strain sequencing project: providing services to taxonomists for standard genome sequencing and annotation.</title>
        <authorList>
            <consortium name="The Broad Institute Genomics Platform"/>
            <consortium name="The Broad Institute Genome Sequencing Center for Infectious Disease"/>
            <person name="Wu L."/>
            <person name="Ma J."/>
        </authorList>
    </citation>
    <scope>NUCLEOTIDE SEQUENCE [LARGE SCALE GENOMIC DNA]</scope>
    <source>
        <strain evidence="7">JCM 16902</strain>
    </source>
</reference>
<evidence type="ECO:0000259" key="2">
    <source>
        <dbReference type="Pfam" id="PF01425"/>
    </source>
</evidence>
<dbReference type="InterPro" id="IPR058713">
    <property type="entry name" value="DMF_alpha_dom"/>
</dbReference>
<feature type="domain" description="N,N-dimethylformamidase beta subunit-like C-terminal" evidence="3">
    <location>
        <begin position="921"/>
        <end position="1286"/>
    </location>
</feature>
<dbReference type="Proteomes" id="UP001501074">
    <property type="component" value="Unassembled WGS sequence"/>
</dbReference>
<evidence type="ECO:0008006" key="8">
    <source>
        <dbReference type="Google" id="ProtNLM"/>
    </source>
</evidence>
<dbReference type="EMBL" id="BAAAZO010000014">
    <property type="protein sequence ID" value="GAA3640085.1"/>
    <property type="molecule type" value="Genomic_DNA"/>
</dbReference>
<evidence type="ECO:0000259" key="5">
    <source>
        <dbReference type="Pfam" id="PF26354"/>
    </source>
</evidence>
<dbReference type="SUPFAM" id="SSF75304">
    <property type="entry name" value="Amidase signature (AS) enzymes"/>
    <property type="match status" value="1"/>
</dbReference>
<evidence type="ECO:0000313" key="6">
    <source>
        <dbReference type="EMBL" id="GAA3640085.1"/>
    </source>
</evidence>
<feature type="domain" description="Amidase" evidence="2">
    <location>
        <begin position="279"/>
        <end position="370"/>
    </location>
</feature>
<comment type="caution">
    <text evidence="6">The sequence shown here is derived from an EMBL/GenBank/DDBJ whole genome shotgun (WGS) entry which is preliminary data.</text>
</comment>
<dbReference type="PANTHER" id="PTHR11895">
    <property type="entry name" value="TRANSAMIDASE"/>
    <property type="match status" value="1"/>
</dbReference>
<feature type="domain" description="Amidase" evidence="2">
    <location>
        <begin position="4"/>
        <end position="268"/>
    </location>
</feature>
<dbReference type="RefSeq" id="WP_231485614.1">
    <property type="nucleotide sequence ID" value="NZ_BAAAZO010000014.1"/>
</dbReference>
<sequence length="1309" mass="139684">MEHIESARDRLAALRAAPDATVWSILTGEERAQAELTRLSELPGAPLRGWLVSVKDNVDVAGMLTSATTGRPLYTPDADAPVVAALRAAGALVAGKTTMGQLSIGSRDVSGDLSSVADPALIAGGSGGAVAVARGLTDISIGTDAGGSGRVPAAFNGIIGLRPTPGLIPAAGAVLSAPGYESMSIYARDLDTAEQALGVLVRHHPDVPGSRPWPADAPLAAPAHVRIGVPTPSGLDPLTPAWRSAFEGAQRRVDQDWLTIVPVDISELVGARLPYDVALLRDLQIQRTLAARVSALWDHIDVLITPTAPGHPTHQQAITDPAGVNSWLGTYTNFVNLLDLASIAMPMNTDVSEPVGVTLIGPAFSDRVLLDIAARVRPDLAPLQAWLPGHHEIAVVGDLARGGAAQDELPRHGARFVREVRTSPEYVVHRSGLVRRPGASSVTAEIWALPSAAVSPLLAGIPLPLSLGTIRLEDGSIVSGFVCEPGVTFPVTRNPTGTTTPENAEERPHMPRTPGDRIAEIDGLFAARALEHVRPLISEELLEEHRKSPLTITGPGLRHLLDQIDQAPATDSLAVLALKPGESYQIIRRAARRGFPNDLSDVRRYPTEEAALHEILLRRLAALGLRPRVAGDDTGVMASEPDITLPRVIGYTDRLGVKQGTGVDVHLSSTHPVTVSADLVSLGNPEVVASFGEIQVTPQRTVLGSCAVTGLLPVEISVLSAVFMPTGIGNGRQVVLSQDGPDGWWFGLDHEGYPQLTTAGTTSSAKKPLVNGVWYMVAVQAGEQGSFTVATVPAPRSGWTSGVNLIPATVTAEAALTMTDQPVRFAARAEGEFWTDSFDGKIETPVALAGVLGADVVKNTRRRMPAREAETAVVIWDVAANLGDEGIKDHEIPALVRSESGSWEEVPSLFAQTLNAPTWGVTSSSWNGMQDSFTHRPDQWAAVHFHRSDLDDCRWPVSFTVDVSDEVRSGAYVVRLCAAGFETELLPLFVEPEWPEARLAVIVPTLSYLAAEDEPAPPVVTDADLYLHDHPQFGHHTGETHASLRRPLLHLRSTGTGRLAADMQLLAWLDSEGIAYEVVTDHALHEQGTEALRPYAAVATTSRPSLYTTTMLDAVEEYVNGGGRFAYLGADGFSTRVSVDYRRPWMMELRRADARPGELTHAYSGERGGAWATLGRATHKFFNIGASPQRPDLAGWFRRLADADDPRAAFVLDGVSEEIFGQLRAHCVDRYDAALGSSPDVLVLATGEGLSRTGEPGVRADMTYRVTPSDGAVFTTGASSWCGSLGKDPVISRITGNVIRRFVDEEPLD</sequence>
<dbReference type="InterPro" id="IPR053844">
    <property type="entry name" value="AH_C"/>
</dbReference>
<feature type="region of interest" description="Disordered" evidence="1">
    <location>
        <begin position="492"/>
        <end position="514"/>
    </location>
</feature>
<proteinExistence type="predicted"/>
<evidence type="ECO:0000313" key="7">
    <source>
        <dbReference type="Proteomes" id="UP001501074"/>
    </source>
</evidence>
<dbReference type="Pfam" id="PF26354">
    <property type="entry name" value="DMF_alpha"/>
    <property type="match status" value="1"/>
</dbReference>
<organism evidence="6 7">
    <name type="scientific">Kineosporia mesophila</name>
    <dbReference type="NCBI Taxonomy" id="566012"/>
    <lineage>
        <taxon>Bacteria</taxon>
        <taxon>Bacillati</taxon>
        <taxon>Actinomycetota</taxon>
        <taxon>Actinomycetes</taxon>
        <taxon>Kineosporiales</taxon>
        <taxon>Kineosporiaceae</taxon>
        <taxon>Kineosporia</taxon>
    </lineage>
</organism>
<evidence type="ECO:0000259" key="3">
    <source>
        <dbReference type="Pfam" id="PF20254"/>
    </source>
</evidence>
<evidence type="ECO:0000256" key="1">
    <source>
        <dbReference type="SAM" id="MobiDB-lite"/>
    </source>
</evidence>
<feature type="domain" description="Allophanate hydrolase C-terminal" evidence="4">
    <location>
        <begin position="392"/>
        <end position="486"/>
    </location>
</feature>
<feature type="compositionally biased region" description="Basic and acidic residues" evidence="1">
    <location>
        <begin position="504"/>
        <end position="514"/>
    </location>
</feature>
<keyword evidence="7" id="KW-1185">Reference proteome</keyword>
<dbReference type="Gene3D" id="3.90.1300.10">
    <property type="entry name" value="Amidase signature (AS) domain"/>
    <property type="match status" value="2"/>
</dbReference>
<dbReference type="Pfam" id="PF21986">
    <property type="entry name" value="AH_C"/>
    <property type="match status" value="1"/>
</dbReference>
<accession>A0ABP7AU11</accession>
<dbReference type="Gene3D" id="3.10.490.10">
    <property type="entry name" value="Gamma-glutamyl cyclotransferase-like"/>
    <property type="match status" value="1"/>
</dbReference>
<dbReference type="Pfam" id="PF01425">
    <property type="entry name" value="Amidase"/>
    <property type="match status" value="2"/>
</dbReference>
<protein>
    <recommendedName>
        <fullName evidence="8">Amidase</fullName>
    </recommendedName>
</protein>
<dbReference type="InterPro" id="IPR046540">
    <property type="entry name" value="DMFA2_C"/>
</dbReference>
<dbReference type="InterPro" id="IPR000120">
    <property type="entry name" value="Amidase"/>
</dbReference>